<evidence type="ECO:0000256" key="9">
    <source>
        <dbReference type="ARBA" id="ARBA00022989"/>
    </source>
</evidence>
<gene>
    <name evidence="14" type="ORF">MNBD_ALPHA01-889</name>
</gene>
<reference evidence="14" key="1">
    <citation type="submission" date="2018-06" db="EMBL/GenBank/DDBJ databases">
        <authorList>
            <person name="Zhirakovskaya E."/>
        </authorList>
    </citation>
    <scope>NUCLEOTIDE SEQUENCE</scope>
</reference>
<dbReference type="Pfam" id="PF09459">
    <property type="entry name" value="EB_dh"/>
    <property type="match status" value="1"/>
</dbReference>
<proteinExistence type="inferred from homology"/>
<keyword evidence="11 12" id="KW-0472">Membrane</keyword>
<comment type="subcellular location">
    <subcellularLocation>
        <location evidence="1">Cell membrane</location>
    </subcellularLocation>
</comment>
<feature type="transmembrane region" description="Helical" evidence="12">
    <location>
        <begin position="16"/>
        <end position="39"/>
    </location>
</feature>
<name>A0A3B0SJD6_9ZZZZ</name>
<dbReference type="GO" id="GO:0046872">
    <property type="term" value="F:metal ion binding"/>
    <property type="evidence" value="ECO:0007669"/>
    <property type="project" value="UniProtKB-KW"/>
</dbReference>
<dbReference type="InterPro" id="IPR005126">
    <property type="entry name" value="NapC/NirT_cyt_c_N"/>
</dbReference>
<comment type="similarity">
    <text evidence="2">Belongs to the NapC/NirT/NrfH family.</text>
</comment>
<keyword evidence="3" id="KW-0813">Transport</keyword>
<evidence type="ECO:0000256" key="6">
    <source>
        <dbReference type="ARBA" id="ARBA00022692"/>
    </source>
</evidence>
<dbReference type="SMART" id="SM00887">
    <property type="entry name" value="EB_dh"/>
    <property type="match status" value="1"/>
</dbReference>
<evidence type="ECO:0000259" key="13">
    <source>
        <dbReference type="SMART" id="SM00887"/>
    </source>
</evidence>
<dbReference type="PANTHER" id="PTHR30333:SF1">
    <property type="entry name" value="CYTOCHROME C-TYPE PROTEIN NAPC"/>
    <property type="match status" value="1"/>
</dbReference>
<evidence type="ECO:0000256" key="4">
    <source>
        <dbReference type="ARBA" id="ARBA00022475"/>
    </source>
</evidence>
<keyword evidence="6 12" id="KW-0812">Transmembrane</keyword>
<dbReference type="SUPFAM" id="SSF48695">
    <property type="entry name" value="Multiheme cytochromes"/>
    <property type="match status" value="1"/>
</dbReference>
<sequence>MTRIPLKKKNFLSRKIILGTTIAGAFSFFIFGIIFWGGFNTAMEATNTLEFCVSCHEMEDNVYQEYKPTIHYANRTGVRATCSDCHVPDPWVHKVVRKVQATQELLHKALGTIDTPEKFDAHRLTMAKRVWNTMKKTDSRECRNCHHFETMNPEFQQPRARVQHLNAFKTGQTCIDCHKGIAHKNVRNLLSDEELEELEKPNPKYIREIPEMFAEGLKKLALKEAADAEAEKLKIQAAKESEARKIAYAVEEALSLYKAKAANGKSADDKAASSINVDWSKVPSRQITLFYPGETSIEWMLNGRDHGGARPFDKGNDRCVTCHDKETAEMGRKMVTGEKAESTPIPGKRGDIPVTVQATHDADYLYLRFSWPEGDHVPVPFVDGGKMDPDNPMKLAIMLSTDDVEYADRAGCWSSCHHDANNMPHSPDADKLSASPLAERLDFSGGVTKYLKESRTKIEVRGRRGKMRGGWDKLKDPDALKAEMDNGRFIDLIRYDSGKNIVEDGYILAERTMTGGQGAEFEASLKAGTWTLVMKRKLTSDKPGDISLALDKVYNFGFAIHDDYSNSRFHHVSLGYKLGFDNDTVEVNATSQ</sequence>
<evidence type="ECO:0000256" key="3">
    <source>
        <dbReference type="ARBA" id="ARBA00022448"/>
    </source>
</evidence>
<keyword evidence="7" id="KW-0479">Metal-binding</keyword>
<feature type="domain" description="Cytochrome c-552/DMSO reductase-like haem-binding" evidence="13">
    <location>
        <begin position="276"/>
        <end position="573"/>
    </location>
</feature>
<dbReference type="Pfam" id="PF03264">
    <property type="entry name" value="Cytochrom_NNT"/>
    <property type="match status" value="1"/>
</dbReference>
<dbReference type="Gene3D" id="2.60.40.1190">
    <property type="match status" value="1"/>
</dbReference>
<evidence type="ECO:0000256" key="2">
    <source>
        <dbReference type="ARBA" id="ARBA00007395"/>
    </source>
</evidence>
<dbReference type="InterPro" id="IPR036280">
    <property type="entry name" value="Multihaem_cyt_sf"/>
</dbReference>
<dbReference type="GO" id="GO:0009055">
    <property type="term" value="F:electron transfer activity"/>
    <property type="evidence" value="ECO:0007669"/>
    <property type="project" value="TreeGrafter"/>
</dbReference>
<keyword evidence="9 12" id="KW-1133">Transmembrane helix</keyword>
<dbReference type="InterPro" id="IPR038266">
    <property type="entry name" value="NapC/NirT_cytc_sf"/>
</dbReference>
<keyword evidence="4" id="KW-1003">Cell membrane</keyword>
<dbReference type="Gene3D" id="1.10.3820.10">
    <property type="entry name" value="Di-heme elbow motif domain"/>
    <property type="match status" value="1"/>
</dbReference>
<evidence type="ECO:0000256" key="11">
    <source>
        <dbReference type="ARBA" id="ARBA00023136"/>
    </source>
</evidence>
<evidence type="ECO:0000256" key="1">
    <source>
        <dbReference type="ARBA" id="ARBA00004236"/>
    </source>
</evidence>
<evidence type="ECO:0000313" key="14">
    <source>
        <dbReference type="EMBL" id="VAV96443.1"/>
    </source>
</evidence>
<dbReference type="EMBL" id="UOEJ01000073">
    <property type="protein sequence ID" value="VAV96443.1"/>
    <property type="molecule type" value="Genomic_DNA"/>
</dbReference>
<dbReference type="GO" id="GO:0009061">
    <property type="term" value="P:anaerobic respiration"/>
    <property type="evidence" value="ECO:0007669"/>
    <property type="project" value="TreeGrafter"/>
</dbReference>
<evidence type="ECO:0000256" key="12">
    <source>
        <dbReference type="SAM" id="Phobius"/>
    </source>
</evidence>
<dbReference type="InterPro" id="IPR019020">
    <property type="entry name" value="Cyt-c552/DMSO_Rdtase_haem-bd"/>
</dbReference>
<keyword evidence="5" id="KW-0349">Heme</keyword>
<evidence type="ECO:0000256" key="7">
    <source>
        <dbReference type="ARBA" id="ARBA00022723"/>
    </source>
</evidence>
<dbReference type="PANTHER" id="PTHR30333">
    <property type="entry name" value="CYTOCHROME C-TYPE PROTEIN"/>
    <property type="match status" value="1"/>
</dbReference>
<dbReference type="AlphaFoldDB" id="A0A3B0SJD6"/>
<evidence type="ECO:0000256" key="8">
    <source>
        <dbReference type="ARBA" id="ARBA00022982"/>
    </source>
</evidence>
<evidence type="ECO:0000256" key="10">
    <source>
        <dbReference type="ARBA" id="ARBA00023004"/>
    </source>
</evidence>
<dbReference type="InterPro" id="IPR051174">
    <property type="entry name" value="Cytochrome_c-type_ET"/>
</dbReference>
<organism evidence="14">
    <name type="scientific">hydrothermal vent metagenome</name>
    <dbReference type="NCBI Taxonomy" id="652676"/>
    <lineage>
        <taxon>unclassified sequences</taxon>
        <taxon>metagenomes</taxon>
        <taxon>ecological metagenomes</taxon>
    </lineage>
</organism>
<accession>A0A3B0SJD6</accession>
<keyword evidence="8" id="KW-0249">Electron transport</keyword>
<evidence type="ECO:0000256" key="5">
    <source>
        <dbReference type="ARBA" id="ARBA00022617"/>
    </source>
</evidence>
<dbReference type="GO" id="GO:0005886">
    <property type="term" value="C:plasma membrane"/>
    <property type="evidence" value="ECO:0007669"/>
    <property type="project" value="UniProtKB-SubCell"/>
</dbReference>
<dbReference type="GO" id="GO:0020037">
    <property type="term" value="F:heme binding"/>
    <property type="evidence" value="ECO:0007669"/>
    <property type="project" value="InterPro"/>
</dbReference>
<dbReference type="FunFam" id="1.10.3820.10:FF:000001">
    <property type="entry name" value="Cytochrome c-type protein"/>
    <property type="match status" value="1"/>
</dbReference>
<protein>
    <submittedName>
        <fullName evidence="14">Cytochrome c-type protein NapC</fullName>
    </submittedName>
</protein>
<keyword evidence="10" id="KW-0408">Iron</keyword>